<feature type="domain" description="DUF4300" evidence="1">
    <location>
        <begin position="57"/>
        <end position="290"/>
    </location>
</feature>
<evidence type="ECO:0000313" key="3">
    <source>
        <dbReference type="Proteomes" id="UP000398619"/>
    </source>
</evidence>
<evidence type="ECO:0000259" key="1">
    <source>
        <dbReference type="Pfam" id="PF14133"/>
    </source>
</evidence>
<dbReference type="AlphaFoldDB" id="A0A564TY11"/>
<evidence type="ECO:0000313" key="2">
    <source>
        <dbReference type="EMBL" id="VUX12148.1"/>
    </source>
</evidence>
<sequence length="298" mass="34198">MKLINLRKVYMLKSQNKTKKVIKVATFIILLCMMLDGCAKLEKKQKLPIATYMGGNNTITEICKELNAVGASHVDVFQEWVTDFADSAGKNANIKDTWSDPEKMKVDTGKCMDGWEKNHNYSDTDCRMTAFLLLDGLLHAESTEDNYDGTYLMFDMEAIDNVDRYEIIRQNKDMFTTLYGEKSIIDDKHPETTFSDSWKHYGFQIDSDKISILSIAIYDPDTDAIFIGHTGLLIKYSDYFLFVEKIAFEQPYQAIKVYNMEELFDILSSRPEYFGEEGEAGPFVYNNGEYIGTLKNNN</sequence>
<proteinExistence type="predicted"/>
<dbReference type="InterPro" id="IPR025389">
    <property type="entry name" value="DUF4300"/>
</dbReference>
<organism evidence="2 3">
    <name type="scientific">Dorea longicatena</name>
    <dbReference type="NCBI Taxonomy" id="88431"/>
    <lineage>
        <taxon>Bacteria</taxon>
        <taxon>Bacillati</taxon>
        <taxon>Bacillota</taxon>
        <taxon>Clostridia</taxon>
        <taxon>Lachnospirales</taxon>
        <taxon>Lachnospiraceae</taxon>
        <taxon>Dorea</taxon>
    </lineage>
</organism>
<name>A0A564TY11_9FIRM</name>
<dbReference type="Proteomes" id="UP000398619">
    <property type="component" value="Unassembled WGS sequence"/>
</dbReference>
<dbReference type="Pfam" id="PF14133">
    <property type="entry name" value="DUF4300"/>
    <property type="match status" value="1"/>
</dbReference>
<reference evidence="2 3" key="1">
    <citation type="submission" date="2019-07" db="EMBL/GenBank/DDBJ databases">
        <authorList>
            <person name="Hibberd C M."/>
            <person name="Gehrig L. J."/>
            <person name="Chang H.-W."/>
            <person name="Venkatesh S."/>
        </authorList>
    </citation>
    <scope>NUCLEOTIDE SEQUENCE [LARGE SCALE GENOMIC DNA]</scope>
    <source>
        <strain evidence="2">Dorea_longicatena_SSTS_Bg7063</strain>
    </source>
</reference>
<dbReference type="EMBL" id="CABHNM010000042">
    <property type="protein sequence ID" value="VUX12148.1"/>
    <property type="molecule type" value="Genomic_DNA"/>
</dbReference>
<gene>
    <name evidence="2" type="ORF">DLSSTS7063_01888</name>
</gene>
<protein>
    <recommendedName>
        <fullName evidence="1">DUF4300 domain-containing protein</fullName>
    </recommendedName>
</protein>
<accession>A0A564TY11</accession>